<evidence type="ECO:0000313" key="2">
    <source>
        <dbReference type="Proteomes" id="UP000272428"/>
    </source>
</evidence>
<proteinExistence type="predicted"/>
<organism evidence="1 2">
    <name type="scientific">Chryseobacterium defluvii</name>
    <dbReference type="NCBI Taxonomy" id="160396"/>
    <lineage>
        <taxon>Bacteria</taxon>
        <taxon>Pseudomonadati</taxon>
        <taxon>Bacteroidota</taxon>
        <taxon>Flavobacteriia</taxon>
        <taxon>Flavobacteriales</taxon>
        <taxon>Weeksellaceae</taxon>
        <taxon>Chryseobacterium group</taxon>
        <taxon>Chryseobacterium</taxon>
    </lineage>
</organism>
<protein>
    <submittedName>
        <fullName evidence="1">Uncharacterized protein</fullName>
    </submittedName>
</protein>
<gene>
    <name evidence="1" type="ORF">BCF58_0274</name>
</gene>
<accession>A0A495SLK9</accession>
<dbReference type="Proteomes" id="UP000272428">
    <property type="component" value="Unassembled WGS sequence"/>
</dbReference>
<name>A0A495SLK9_9FLAO</name>
<sequence>MDDLEGLNLQIHCLLARIESLEKLLTDDHKKEYLHLIDKKREALMYVKFGDFLSSLEVIEVLDRFLPEP</sequence>
<reference evidence="1 2" key="1">
    <citation type="submission" date="2018-10" db="EMBL/GenBank/DDBJ databases">
        <title>Genomic Encyclopedia of Archaeal and Bacterial Type Strains, Phase II (KMG-II): from individual species to whole genera.</title>
        <authorList>
            <person name="Goeker M."/>
        </authorList>
    </citation>
    <scope>NUCLEOTIDE SEQUENCE [LARGE SCALE GENOMIC DNA]</scope>
    <source>
        <strain evidence="1 2">DSM 14219</strain>
    </source>
</reference>
<dbReference type="AlphaFoldDB" id="A0A495SLK9"/>
<comment type="caution">
    <text evidence="1">The sequence shown here is derived from an EMBL/GenBank/DDBJ whole genome shotgun (WGS) entry which is preliminary data.</text>
</comment>
<keyword evidence="2" id="KW-1185">Reference proteome</keyword>
<evidence type="ECO:0000313" key="1">
    <source>
        <dbReference type="EMBL" id="RKT01063.1"/>
    </source>
</evidence>
<dbReference type="EMBL" id="RBXB01000001">
    <property type="protein sequence ID" value="RKT01063.1"/>
    <property type="molecule type" value="Genomic_DNA"/>
</dbReference>